<comment type="similarity">
    <text evidence="2 8">Belongs to the aldehyde dehydrogenase family.</text>
</comment>
<dbReference type="PROSITE" id="PS00687">
    <property type="entry name" value="ALDEHYDE_DEHYDR_GLU"/>
    <property type="match status" value="1"/>
</dbReference>
<dbReference type="GeneID" id="64980173"/>
<dbReference type="InterPro" id="IPR016160">
    <property type="entry name" value="Ald_DH_CS_CYS"/>
</dbReference>
<dbReference type="InterPro" id="IPR016163">
    <property type="entry name" value="Ald_DH_C"/>
</dbReference>
<evidence type="ECO:0000256" key="10">
    <source>
        <dbReference type="RuleBase" id="RU366030"/>
    </source>
</evidence>
<dbReference type="Gene3D" id="3.40.605.10">
    <property type="entry name" value="Aldehyde Dehydrogenase, Chain A, domain 1"/>
    <property type="match status" value="1"/>
</dbReference>
<evidence type="ECO:0000256" key="7">
    <source>
        <dbReference type="PROSITE-ProRule" id="PRU10007"/>
    </source>
</evidence>
<organism evidence="12 13">
    <name type="scientific">Aspergillus puulaauensis</name>
    <dbReference type="NCBI Taxonomy" id="1220207"/>
    <lineage>
        <taxon>Eukaryota</taxon>
        <taxon>Fungi</taxon>
        <taxon>Dikarya</taxon>
        <taxon>Ascomycota</taxon>
        <taxon>Pezizomycotina</taxon>
        <taxon>Eurotiomycetes</taxon>
        <taxon>Eurotiomycetidae</taxon>
        <taxon>Eurotiales</taxon>
        <taxon>Aspergillaceae</taxon>
        <taxon>Aspergillus</taxon>
    </lineage>
</organism>
<dbReference type="EMBL" id="AP024450">
    <property type="protein sequence ID" value="BCS30176.1"/>
    <property type="molecule type" value="Genomic_DNA"/>
</dbReference>
<dbReference type="Proteomes" id="UP000654913">
    <property type="component" value="Chromosome 8"/>
</dbReference>
<proteinExistence type="inferred from homology"/>
<dbReference type="CDD" id="cd07123">
    <property type="entry name" value="ALDH_F4-17_P5CDH"/>
    <property type="match status" value="1"/>
</dbReference>
<comment type="catalytic activity">
    <reaction evidence="6 9">
        <text>L-glutamate 5-semialdehyde + NAD(+) + H2O = L-glutamate + NADH + 2 H(+)</text>
        <dbReference type="Rhea" id="RHEA:30235"/>
        <dbReference type="ChEBI" id="CHEBI:15377"/>
        <dbReference type="ChEBI" id="CHEBI:15378"/>
        <dbReference type="ChEBI" id="CHEBI:29985"/>
        <dbReference type="ChEBI" id="CHEBI:57540"/>
        <dbReference type="ChEBI" id="CHEBI:57945"/>
        <dbReference type="ChEBI" id="CHEBI:58066"/>
        <dbReference type="EC" id="1.2.1.88"/>
    </reaction>
</comment>
<evidence type="ECO:0000256" key="6">
    <source>
        <dbReference type="ARBA" id="ARBA00048142"/>
    </source>
</evidence>
<evidence type="ECO:0000259" key="11">
    <source>
        <dbReference type="Pfam" id="PF00171"/>
    </source>
</evidence>
<protein>
    <recommendedName>
        <fullName evidence="9 10">Multifunctional fusion protein</fullName>
    </recommendedName>
    <domain>
        <recommendedName>
            <fullName evidence="10">Delta-1-pyrroline-5-carboxylate dehydrogenase</fullName>
            <shortName evidence="10">P5C dehydrogenase</shortName>
        </recommendedName>
        <alternativeName>
            <fullName evidence="9">L-glutamate gamma-semialdehyde dehydrogenase</fullName>
        </alternativeName>
    </domain>
    <domain>
        <recommendedName>
            <fullName evidence="9">L-glutamate gamma-semialdehyde dehydrogenase</fullName>
            <ecNumber evidence="9">1.2.1.88</ecNumber>
        </recommendedName>
    </domain>
</protein>
<dbReference type="EC" id="1.2.1.88" evidence="9"/>
<dbReference type="GO" id="GO:0010133">
    <property type="term" value="P:L-proline catabolic process to L-glutamate"/>
    <property type="evidence" value="ECO:0007669"/>
    <property type="project" value="UniProtKB-UniRule"/>
</dbReference>
<evidence type="ECO:0000313" key="13">
    <source>
        <dbReference type="Proteomes" id="UP000654913"/>
    </source>
</evidence>
<dbReference type="OrthoDB" id="5322683at2759"/>
<dbReference type="Gene3D" id="3.40.309.10">
    <property type="entry name" value="Aldehyde Dehydrogenase, Chain A, domain 2"/>
    <property type="match status" value="1"/>
</dbReference>
<feature type="domain" description="Aldehyde dehydrogenase" evidence="11">
    <location>
        <begin position="61"/>
        <end position="533"/>
    </location>
</feature>
<evidence type="ECO:0000256" key="8">
    <source>
        <dbReference type="RuleBase" id="RU003345"/>
    </source>
</evidence>
<accession>A0A7R8AT88</accession>
<gene>
    <name evidence="12" type="primary">PUT2_2</name>
    <name evidence="12" type="ORF">APUU_80479S</name>
</gene>
<dbReference type="NCBIfam" id="TIGR01236">
    <property type="entry name" value="D1pyr5carbox1"/>
    <property type="match status" value="1"/>
</dbReference>
<comment type="pathway">
    <text evidence="1 9">Amino-acid degradation; L-proline degradation into L-glutamate; L-glutamate from L-proline: step 2/2.</text>
</comment>
<dbReference type="InterPro" id="IPR005931">
    <property type="entry name" value="P5CDH/ALDH4A1"/>
</dbReference>
<reference evidence="12" key="2">
    <citation type="submission" date="2021-02" db="EMBL/GenBank/DDBJ databases">
        <title>Aspergillus puulaauensis MK2 genome sequence.</title>
        <authorList>
            <person name="Futagami T."/>
            <person name="Mori K."/>
            <person name="Kadooka C."/>
            <person name="Tanaka T."/>
        </authorList>
    </citation>
    <scope>NUCLEOTIDE SEQUENCE</scope>
    <source>
        <strain evidence="12">MK2</strain>
    </source>
</reference>
<evidence type="ECO:0000256" key="9">
    <source>
        <dbReference type="RuleBase" id="RU366016"/>
    </source>
</evidence>
<dbReference type="GO" id="GO:0003842">
    <property type="term" value="F:L-glutamate gamma-semialdehyde dehydrogenase activity"/>
    <property type="evidence" value="ECO:0007669"/>
    <property type="project" value="UniProtKB-UniRule"/>
</dbReference>
<feature type="active site" evidence="7">
    <location>
        <position position="297"/>
    </location>
</feature>
<keyword evidence="13" id="KW-1185">Reference proteome</keyword>
<dbReference type="InterPro" id="IPR050485">
    <property type="entry name" value="Proline_metab_enzyme"/>
</dbReference>
<dbReference type="PANTHER" id="PTHR42862:SF1">
    <property type="entry name" value="DELTA-1-PYRROLINE-5-CARBOXYLATE DEHYDROGENASE 2, ISOFORM A-RELATED"/>
    <property type="match status" value="1"/>
</dbReference>
<evidence type="ECO:0000256" key="1">
    <source>
        <dbReference type="ARBA" id="ARBA00004786"/>
    </source>
</evidence>
<dbReference type="SUPFAM" id="SSF53720">
    <property type="entry name" value="ALDH-like"/>
    <property type="match status" value="1"/>
</dbReference>
<dbReference type="InterPro" id="IPR016161">
    <property type="entry name" value="Ald_DH/histidinol_DH"/>
</dbReference>
<dbReference type="KEGG" id="apuu:APUU_80479S"/>
<dbReference type="InterPro" id="IPR029510">
    <property type="entry name" value="Ald_DH_CS_GLU"/>
</dbReference>
<sequence>MATISILKLPQIRNEPNQHYENSSAQRAGLTQAIEKAKTSHIEVPLVVGGEEITTTAKGIQVNPADHQTKIASYSKASPSEVQKAIESALAARKTWSSLPFADRAAIFLKAADLISNKYRYAIMAATMVGQGKNAWQAEIDSAAELADFLRFNVHYAEQLYASQPVHHSPGVWNRVEYRALEGFVYAVSPFNFTAIAGNLAALPALLGNVVVWKPSDFAITSGYLVYRILLESGLPSNVIQWIPGDPVEITNTVLAHREFAALHYTGSTAVFRHLYGQIGNGIAEGRYRSYPRIVGETGGKNAHLIHYSADIKNAAIQTIRGAFEYQGQKCSATSRVYVPSSRATEFTDCLVTETEKLSTGDPAEHNHFTGPVIHAASFAKLRAVIDNARKDPELELLHGGTYNDSKGYFVQPTIYRTTNPTHSLLSTELFGPILALYVYDDKRGNEEQNAFEEACTLVDSTSEYGLTCAIFAKDRVAVRLAEDRLRDTAGNFYINCKSTGAVVGQQPFGGGRASGTNDKAGSMNVLLRFVSVRSMKEEFNPANGVLYPSNL</sequence>
<dbReference type="UniPathway" id="UPA00261">
    <property type="reaction ID" value="UER00374"/>
</dbReference>
<keyword evidence="4 9" id="KW-0520">NAD</keyword>
<dbReference type="FunFam" id="3.40.605.10:FF:000006">
    <property type="entry name" value="1-pyrroline-5-carboxylate dehydrogenase"/>
    <property type="match status" value="1"/>
</dbReference>
<reference evidence="12" key="1">
    <citation type="submission" date="2021-01" db="EMBL/GenBank/DDBJ databases">
        <authorList>
            <consortium name="Aspergillus puulaauensis MK2 genome sequencing consortium"/>
            <person name="Kazuki M."/>
            <person name="Futagami T."/>
        </authorList>
    </citation>
    <scope>NUCLEOTIDE SEQUENCE</scope>
    <source>
        <strain evidence="12">MK2</strain>
    </source>
</reference>
<dbReference type="RefSeq" id="XP_041562362.1">
    <property type="nucleotide sequence ID" value="XM_041696763.1"/>
</dbReference>
<dbReference type="PROSITE" id="PS00070">
    <property type="entry name" value="ALDEHYDE_DEHYDR_CYS"/>
    <property type="match status" value="1"/>
</dbReference>
<evidence type="ECO:0000256" key="4">
    <source>
        <dbReference type="ARBA" id="ARBA00023027"/>
    </source>
</evidence>
<dbReference type="FunFam" id="3.40.309.10:FF:000005">
    <property type="entry name" value="1-pyrroline-5-carboxylate dehydrogenase 1"/>
    <property type="match status" value="1"/>
</dbReference>
<name>A0A7R8AT88_9EURO</name>
<keyword evidence="5 9" id="KW-0642">Proline metabolism</keyword>
<evidence type="ECO:0000256" key="2">
    <source>
        <dbReference type="ARBA" id="ARBA00009986"/>
    </source>
</evidence>
<dbReference type="InterPro" id="IPR016162">
    <property type="entry name" value="Ald_DH_N"/>
</dbReference>
<evidence type="ECO:0000256" key="3">
    <source>
        <dbReference type="ARBA" id="ARBA00023002"/>
    </source>
</evidence>
<dbReference type="AlphaFoldDB" id="A0A7R8AT88"/>
<dbReference type="Pfam" id="PF00171">
    <property type="entry name" value="Aldedh"/>
    <property type="match status" value="1"/>
</dbReference>
<dbReference type="GO" id="GO:0005759">
    <property type="term" value="C:mitochondrial matrix"/>
    <property type="evidence" value="ECO:0007669"/>
    <property type="project" value="TreeGrafter"/>
</dbReference>
<dbReference type="InterPro" id="IPR015590">
    <property type="entry name" value="Aldehyde_DH_dom"/>
</dbReference>
<evidence type="ECO:0000313" key="12">
    <source>
        <dbReference type="EMBL" id="BCS30176.1"/>
    </source>
</evidence>
<evidence type="ECO:0000256" key="5">
    <source>
        <dbReference type="ARBA" id="ARBA00023062"/>
    </source>
</evidence>
<keyword evidence="3 8" id="KW-0560">Oxidoreductase</keyword>
<dbReference type="PANTHER" id="PTHR42862">
    <property type="entry name" value="DELTA-1-PYRROLINE-5-CARBOXYLATE DEHYDROGENASE 1, ISOFORM A-RELATED"/>
    <property type="match status" value="1"/>
</dbReference>